<dbReference type="InterPro" id="IPR050471">
    <property type="entry name" value="AB_hydrolase"/>
</dbReference>
<dbReference type="InterPro" id="IPR000073">
    <property type="entry name" value="AB_hydrolase_1"/>
</dbReference>
<dbReference type="EMBL" id="CP044232">
    <property type="protein sequence ID" value="QEW04328.1"/>
    <property type="molecule type" value="Genomic_DNA"/>
</dbReference>
<name>A0A5J6L7B6_9MICO</name>
<feature type="domain" description="AB hydrolase-1" evidence="1">
    <location>
        <begin position="49"/>
        <end position="267"/>
    </location>
</feature>
<keyword evidence="2" id="KW-0378">Hydrolase</keyword>
<dbReference type="InterPro" id="IPR029058">
    <property type="entry name" value="AB_hydrolase_fold"/>
</dbReference>
<accession>A0A5J6L7B6</accession>
<dbReference type="GO" id="GO:0016787">
    <property type="term" value="F:hydrolase activity"/>
    <property type="evidence" value="ECO:0007669"/>
    <property type="project" value="UniProtKB-KW"/>
</dbReference>
<evidence type="ECO:0000313" key="3">
    <source>
        <dbReference type="Proteomes" id="UP000325516"/>
    </source>
</evidence>
<proteinExistence type="predicted"/>
<dbReference type="SUPFAM" id="SSF53474">
    <property type="entry name" value="alpha/beta-Hydrolases"/>
    <property type="match status" value="1"/>
</dbReference>
<evidence type="ECO:0000259" key="1">
    <source>
        <dbReference type="Pfam" id="PF00561"/>
    </source>
</evidence>
<reference evidence="3" key="1">
    <citation type="submission" date="2019-09" db="EMBL/GenBank/DDBJ databases">
        <title>Mumia zhuanghuii sp. nov. isolated from the intestinal contents of plateau pika (Ochotona curzoniae) in the Qinghai-Tibet plateau of China.</title>
        <authorList>
            <person name="Tian Z."/>
        </authorList>
    </citation>
    <scope>NUCLEOTIDE SEQUENCE [LARGE SCALE GENOMIC DNA]</scope>
    <source>
        <strain evidence="3">L-031</strain>
    </source>
</reference>
<organism evidence="2 3">
    <name type="scientific">Microbacterium lushaniae</name>
    <dbReference type="NCBI Taxonomy" id="2614639"/>
    <lineage>
        <taxon>Bacteria</taxon>
        <taxon>Bacillati</taxon>
        <taxon>Actinomycetota</taxon>
        <taxon>Actinomycetes</taxon>
        <taxon>Micrococcales</taxon>
        <taxon>Microbacteriaceae</taxon>
        <taxon>Microbacterium</taxon>
    </lineage>
</organism>
<dbReference type="Proteomes" id="UP000325516">
    <property type="component" value="Chromosome"/>
</dbReference>
<evidence type="ECO:0000313" key="2">
    <source>
        <dbReference type="EMBL" id="QEW04328.1"/>
    </source>
</evidence>
<dbReference type="PANTHER" id="PTHR43433:SF5">
    <property type="entry name" value="AB HYDROLASE-1 DOMAIN-CONTAINING PROTEIN"/>
    <property type="match status" value="1"/>
</dbReference>
<dbReference type="RefSeq" id="WP_150926363.1">
    <property type="nucleotide sequence ID" value="NZ_CP044232.1"/>
</dbReference>
<dbReference type="Pfam" id="PF00561">
    <property type="entry name" value="Abhydrolase_1"/>
    <property type="match status" value="1"/>
</dbReference>
<dbReference type="PANTHER" id="PTHR43433">
    <property type="entry name" value="HYDROLASE, ALPHA/BETA FOLD FAMILY PROTEIN"/>
    <property type="match status" value="1"/>
</dbReference>
<dbReference type="AlphaFoldDB" id="A0A5J6L7B6"/>
<keyword evidence="3" id="KW-1185">Reference proteome</keyword>
<protein>
    <submittedName>
        <fullName evidence="2">Alpha/beta hydrolase</fullName>
    </submittedName>
</protein>
<dbReference type="Gene3D" id="3.40.50.1820">
    <property type="entry name" value="alpha/beta hydrolase"/>
    <property type="match status" value="1"/>
</dbReference>
<dbReference type="KEGG" id="mlz:F6J85_15340"/>
<sequence>MVGTRLVSTSAGAVEILHVPGDRSAVLFFPGGHCRAATDCGRSLYAGLGHEVVSFSRPGYGGTRVGRLTAAEFTPLVGEVCEQLGISSVAASVGVSFGGLQAVHVAAGGGPSVQRLILHSCAPSTKQYPDTRAEALLGPVVFSPLFQGAVWGLVRSVVRSDAGLRMMLSQLSNLPTSQWWDQMSVADKDEAQSLFRAMRSDSGFTNDLRQAHPRGADARRKAMSAVKCPTMVTASRSDGGVSFTHAEDFARVIPDADLVELSSPSHLFWIGSQKTQLMSTLHSFIQD</sequence>
<gene>
    <name evidence="2" type="ORF">F6J85_15340</name>
</gene>